<accession>A0A7L8ACY1</accession>
<reference evidence="1 2" key="1">
    <citation type="journal article" date="2016" name="Int. J. Syst. Evol. Microbiol.">
        <title>Polaribacter haliotis sp. nov., isolated from the gut of abalone Haliotis discus hannai.</title>
        <authorList>
            <person name="Kim Y.O."/>
            <person name="Park I.S."/>
            <person name="Park S."/>
            <person name="Nam B.H."/>
            <person name="Park J.M."/>
            <person name="Kim D.G."/>
            <person name="Yoon J.H."/>
        </authorList>
    </citation>
    <scope>NUCLEOTIDE SEQUENCE [LARGE SCALE GENOMIC DNA]</scope>
    <source>
        <strain evidence="1 2">KCTC 52418</strain>
    </source>
</reference>
<evidence type="ECO:0000313" key="2">
    <source>
        <dbReference type="Proteomes" id="UP000516764"/>
    </source>
</evidence>
<dbReference type="AlphaFoldDB" id="A0A7L8ACY1"/>
<dbReference type="OrthoDB" id="5342145at2"/>
<sequence length="392" mass="45111">MLDNKGFYKNLNHHQIALRELLKNENFFNTVPSNWFVIVTDILDSTSAINMGLHNDVNLVATGSIITVLNKIKTLNKNVSIPYFFGGDGATFIVPSELFQEVFTALENYSKHVKKNFDLILRVGKMEVSDVYKSGATLRIAKLKLNNFLITPVVIGNGLKFAEKSIKDNFVDTLDSKETDISIDLEGMECRWDEIEPKDEEKKVICLLVMCKNESKQAEIFTQIMDEVDYIFGELSERTPITTIKLELNTSYSKIKREMYARLGKFDRKYLIKNWLITKLGKFYFKFFKEGKEYLFKVSQLSDTIMLDGSINTVFSGTDKQIGKLKLLLDSLESDRKIIYGMHATYASIMSCYIEDRDEKHIHFVDGTEGGYTSAAGELKRKLNNYKEYFWQ</sequence>
<proteinExistence type="predicted"/>
<protein>
    <submittedName>
        <fullName evidence="1">DUF3095 domain-containing protein</fullName>
    </submittedName>
</protein>
<evidence type="ECO:0000313" key="1">
    <source>
        <dbReference type="EMBL" id="QOD59729.1"/>
    </source>
</evidence>
<keyword evidence="2" id="KW-1185">Reference proteome</keyword>
<dbReference type="RefSeq" id="WP_088352403.1">
    <property type="nucleotide sequence ID" value="NZ_CP061813.1"/>
</dbReference>
<dbReference type="Pfam" id="PF11294">
    <property type="entry name" value="DUF3095"/>
    <property type="match status" value="1"/>
</dbReference>
<dbReference type="KEGG" id="phal:H9I45_10230"/>
<name>A0A7L8ACY1_9FLAO</name>
<organism evidence="1 2">
    <name type="scientific">Polaribacter haliotis</name>
    <dbReference type="NCBI Taxonomy" id="1888915"/>
    <lineage>
        <taxon>Bacteria</taxon>
        <taxon>Pseudomonadati</taxon>
        <taxon>Bacteroidota</taxon>
        <taxon>Flavobacteriia</taxon>
        <taxon>Flavobacteriales</taxon>
        <taxon>Flavobacteriaceae</taxon>
    </lineage>
</organism>
<gene>
    <name evidence="1" type="ORF">H9I45_10230</name>
</gene>
<dbReference type="InterPro" id="IPR021445">
    <property type="entry name" value="DUF3095"/>
</dbReference>
<dbReference type="EMBL" id="CP061813">
    <property type="protein sequence ID" value="QOD59729.1"/>
    <property type="molecule type" value="Genomic_DNA"/>
</dbReference>
<dbReference type="Proteomes" id="UP000516764">
    <property type="component" value="Chromosome"/>
</dbReference>